<dbReference type="AlphaFoldDB" id="A0A5A5TYL3"/>
<feature type="DNA-binding region" description="OmpR/PhoB-type" evidence="7">
    <location>
        <begin position="126"/>
        <end position="224"/>
    </location>
</feature>
<evidence type="ECO:0000256" key="5">
    <source>
        <dbReference type="ARBA" id="ARBA00023163"/>
    </source>
</evidence>
<evidence type="ECO:0000259" key="8">
    <source>
        <dbReference type="PROSITE" id="PS50110"/>
    </source>
</evidence>
<gene>
    <name evidence="10" type="ORF">LCIT_11030</name>
</gene>
<dbReference type="GO" id="GO:0005829">
    <property type="term" value="C:cytosol"/>
    <property type="evidence" value="ECO:0007669"/>
    <property type="project" value="TreeGrafter"/>
</dbReference>
<dbReference type="Pfam" id="PF00486">
    <property type="entry name" value="Trans_reg_C"/>
    <property type="match status" value="1"/>
</dbReference>
<evidence type="ECO:0000259" key="9">
    <source>
        <dbReference type="PROSITE" id="PS51755"/>
    </source>
</evidence>
<dbReference type="Gene3D" id="3.40.50.2300">
    <property type="match status" value="1"/>
</dbReference>
<accession>A0A5A5TYL3</accession>
<evidence type="ECO:0000256" key="6">
    <source>
        <dbReference type="PROSITE-ProRule" id="PRU00169"/>
    </source>
</evidence>
<evidence type="ECO:0000256" key="7">
    <source>
        <dbReference type="PROSITE-ProRule" id="PRU01091"/>
    </source>
</evidence>
<dbReference type="PANTHER" id="PTHR48111:SF43">
    <property type="entry name" value="STAGE 0 SPORULATION PROTEIN A HOMOLOG"/>
    <property type="match status" value="1"/>
</dbReference>
<keyword evidence="1 6" id="KW-0597">Phosphoprotein</keyword>
<feature type="domain" description="Response regulatory" evidence="8">
    <location>
        <begin position="3"/>
        <end position="116"/>
    </location>
</feature>
<feature type="domain" description="OmpR/PhoB-type" evidence="9">
    <location>
        <begin position="126"/>
        <end position="224"/>
    </location>
</feature>
<evidence type="ECO:0000256" key="2">
    <source>
        <dbReference type="ARBA" id="ARBA00023012"/>
    </source>
</evidence>
<feature type="modified residue" description="4-aspartylphosphate" evidence="6">
    <location>
        <position position="52"/>
    </location>
</feature>
<dbReference type="GO" id="GO:0000156">
    <property type="term" value="F:phosphorelay response regulator activity"/>
    <property type="evidence" value="ECO:0007669"/>
    <property type="project" value="TreeGrafter"/>
</dbReference>
<dbReference type="InterPro" id="IPR039420">
    <property type="entry name" value="WalR-like"/>
</dbReference>
<evidence type="ECO:0000256" key="1">
    <source>
        <dbReference type="ARBA" id="ARBA00022553"/>
    </source>
</evidence>
<dbReference type="InterPro" id="IPR011006">
    <property type="entry name" value="CheY-like_superfamily"/>
</dbReference>
<dbReference type="SUPFAM" id="SSF52172">
    <property type="entry name" value="CheY-like"/>
    <property type="match status" value="1"/>
</dbReference>
<dbReference type="SMART" id="SM00448">
    <property type="entry name" value="REC"/>
    <property type="match status" value="1"/>
</dbReference>
<dbReference type="PROSITE" id="PS51755">
    <property type="entry name" value="OMPR_PHOB"/>
    <property type="match status" value="1"/>
</dbReference>
<dbReference type="EMBL" id="BJJW01000006">
    <property type="protein sequence ID" value="GDZ83861.1"/>
    <property type="molecule type" value="Genomic_DNA"/>
</dbReference>
<dbReference type="RefSeq" id="WP_004904190.1">
    <property type="nucleotide sequence ID" value="NZ_BJJW01000006.1"/>
</dbReference>
<dbReference type="Proteomes" id="UP000323274">
    <property type="component" value="Unassembled WGS sequence"/>
</dbReference>
<protein>
    <submittedName>
        <fullName evidence="10">DNA-binding response regulator</fullName>
    </submittedName>
</protein>
<dbReference type="GO" id="GO:0000976">
    <property type="term" value="F:transcription cis-regulatory region binding"/>
    <property type="evidence" value="ECO:0007669"/>
    <property type="project" value="TreeGrafter"/>
</dbReference>
<dbReference type="InterPro" id="IPR036388">
    <property type="entry name" value="WH-like_DNA-bd_sf"/>
</dbReference>
<keyword evidence="3" id="KW-0805">Transcription regulation</keyword>
<dbReference type="SMART" id="SM00862">
    <property type="entry name" value="Trans_reg_C"/>
    <property type="match status" value="1"/>
</dbReference>
<proteinExistence type="predicted"/>
<evidence type="ECO:0000256" key="4">
    <source>
        <dbReference type="ARBA" id="ARBA00023125"/>
    </source>
</evidence>
<dbReference type="Pfam" id="PF00072">
    <property type="entry name" value="Response_reg"/>
    <property type="match status" value="1"/>
</dbReference>
<dbReference type="GeneID" id="61102473"/>
<dbReference type="PANTHER" id="PTHR48111">
    <property type="entry name" value="REGULATOR OF RPOS"/>
    <property type="match status" value="1"/>
</dbReference>
<evidence type="ECO:0000313" key="11">
    <source>
        <dbReference type="Proteomes" id="UP000323274"/>
    </source>
</evidence>
<dbReference type="GO" id="GO:0032993">
    <property type="term" value="C:protein-DNA complex"/>
    <property type="evidence" value="ECO:0007669"/>
    <property type="project" value="TreeGrafter"/>
</dbReference>
<reference evidence="10 11" key="1">
    <citation type="submission" date="2019-04" db="EMBL/GenBank/DDBJ databases">
        <title>A pseudo-fructophilic Leuconostoc citreum strain F192-5 isolated from peel of satsuma mandarin: the first report for isolation and characterization of strain-dependent fructophilic-like characteristics.</title>
        <authorList>
            <person name="Maeno S."/>
            <person name="Tanizawa Y."/>
            <person name="Kajikawa A."/>
            <person name="Kanesaki Y."/>
            <person name="Kubota E."/>
            <person name="Arita M."/>
            <person name="Leon D."/>
            <person name="Endo A."/>
        </authorList>
    </citation>
    <scope>NUCLEOTIDE SEQUENCE [LARGE SCALE GENOMIC DNA]</scope>
    <source>
        <strain evidence="10 11">F192-5</strain>
    </source>
</reference>
<comment type="caution">
    <text evidence="10">The sequence shown here is derived from an EMBL/GenBank/DDBJ whole genome shotgun (WGS) entry which is preliminary data.</text>
</comment>
<dbReference type="GO" id="GO:0006355">
    <property type="term" value="P:regulation of DNA-templated transcription"/>
    <property type="evidence" value="ECO:0007669"/>
    <property type="project" value="InterPro"/>
</dbReference>
<name>A0A5A5TYL3_LEUCI</name>
<keyword evidence="4 7" id="KW-0238">DNA-binding</keyword>
<dbReference type="Gene3D" id="1.10.10.10">
    <property type="entry name" value="Winged helix-like DNA-binding domain superfamily/Winged helix DNA-binding domain"/>
    <property type="match status" value="1"/>
</dbReference>
<sequence>MQKVYIIEDDEGITQQMRQALEKWHFAVSSVADFEAIDTEVKQCQPNIIVMDITLPYFDGFFWTQKIRTFSQVPIIFVSAASLDPNAIRAIAIGADDYLTKPFSTAVFISKIQAILRRIGQYDDFTDTITCGNYSLSIVTNILQTPTNFIKLTATESIILRLLMLNPNQTISKEKIIKRIWQNGDFTDENILNVNISRLRDKLTQVGLKNRLTTEYGKGYKFIS</sequence>
<keyword evidence="5" id="KW-0804">Transcription</keyword>
<keyword evidence="2" id="KW-0902">Two-component regulatory system</keyword>
<dbReference type="CDD" id="cd00383">
    <property type="entry name" value="trans_reg_C"/>
    <property type="match status" value="1"/>
</dbReference>
<dbReference type="SUPFAM" id="SSF46894">
    <property type="entry name" value="C-terminal effector domain of the bipartite response regulators"/>
    <property type="match status" value="1"/>
</dbReference>
<dbReference type="InterPro" id="IPR001867">
    <property type="entry name" value="OmpR/PhoB-type_DNA-bd"/>
</dbReference>
<dbReference type="InterPro" id="IPR001789">
    <property type="entry name" value="Sig_transdc_resp-reg_receiver"/>
</dbReference>
<organism evidence="10 11">
    <name type="scientific">Leuconostoc citreum</name>
    <dbReference type="NCBI Taxonomy" id="33964"/>
    <lineage>
        <taxon>Bacteria</taxon>
        <taxon>Bacillati</taxon>
        <taxon>Bacillota</taxon>
        <taxon>Bacilli</taxon>
        <taxon>Lactobacillales</taxon>
        <taxon>Lactobacillaceae</taxon>
        <taxon>Leuconostoc</taxon>
    </lineage>
</organism>
<evidence type="ECO:0000256" key="3">
    <source>
        <dbReference type="ARBA" id="ARBA00023015"/>
    </source>
</evidence>
<dbReference type="PROSITE" id="PS50110">
    <property type="entry name" value="RESPONSE_REGULATORY"/>
    <property type="match status" value="1"/>
</dbReference>
<evidence type="ECO:0000313" key="10">
    <source>
        <dbReference type="EMBL" id="GDZ83861.1"/>
    </source>
</evidence>
<dbReference type="InterPro" id="IPR016032">
    <property type="entry name" value="Sig_transdc_resp-reg_C-effctor"/>
</dbReference>